<protein>
    <recommendedName>
        <fullName evidence="6">Holliday junction branch migration complex subunit RuvA</fullName>
    </recommendedName>
</protein>
<dbReference type="EMBL" id="FN555004">
    <property type="protein sequence ID" value="CBG39682.1"/>
    <property type="molecule type" value="Genomic_DNA"/>
</dbReference>
<evidence type="ECO:0000259" key="7">
    <source>
        <dbReference type="SMART" id="SM00278"/>
    </source>
</evidence>
<comment type="similarity">
    <text evidence="6">Belongs to the RuvA family.</text>
</comment>
<dbReference type="Gene3D" id="2.40.50.140">
    <property type="entry name" value="Nucleic acid-binding proteins"/>
    <property type="match status" value="1"/>
</dbReference>
<feature type="region of interest" description="Domain III" evidence="6">
    <location>
        <begin position="139"/>
        <end position="184"/>
    </location>
</feature>
<dbReference type="Gene3D" id="1.10.8.10">
    <property type="entry name" value="DNA helicase RuvA subunit, C-terminal domain"/>
    <property type="match status" value="1"/>
</dbReference>
<proteinExistence type="inferred from homology"/>
<gene>
    <name evidence="6 8" type="primary">ruvA</name>
    <name evidence="8" type="ordered locus">HMU04200</name>
</gene>
<dbReference type="GO" id="GO:0009378">
    <property type="term" value="F:four-way junction helicase activity"/>
    <property type="evidence" value="ECO:0007669"/>
    <property type="project" value="InterPro"/>
</dbReference>
<organism evidence="8 9">
    <name type="scientific">Helicobacter mustelae (strain ATCC 43772 / CCUG 25715 / CIP 103759 / LMG 18044 / NCTC 12198 / R85-136P)</name>
    <name type="common">Campylobacter mustelae</name>
    <dbReference type="NCBI Taxonomy" id="679897"/>
    <lineage>
        <taxon>Bacteria</taxon>
        <taxon>Pseudomonadati</taxon>
        <taxon>Campylobacterota</taxon>
        <taxon>Epsilonproteobacteria</taxon>
        <taxon>Campylobacterales</taxon>
        <taxon>Helicobacteraceae</taxon>
        <taxon>Helicobacter</taxon>
    </lineage>
</organism>
<dbReference type="Pfam" id="PF07499">
    <property type="entry name" value="RuvA_C"/>
    <property type="match status" value="1"/>
</dbReference>
<dbReference type="AlphaFoldDB" id="D3UGR1"/>
<dbReference type="GO" id="GO:0006310">
    <property type="term" value="P:DNA recombination"/>
    <property type="evidence" value="ECO:0007669"/>
    <property type="project" value="UniProtKB-UniRule"/>
</dbReference>
<dbReference type="GO" id="GO:0005737">
    <property type="term" value="C:cytoplasm"/>
    <property type="evidence" value="ECO:0007669"/>
    <property type="project" value="UniProtKB-SubCell"/>
</dbReference>
<dbReference type="InterPro" id="IPR000085">
    <property type="entry name" value="RuvA"/>
</dbReference>
<dbReference type="GO" id="GO:0000400">
    <property type="term" value="F:four-way junction DNA binding"/>
    <property type="evidence" value="ECO:0007669"/>
    <property type="project" value="UniProtKB-UniRule"/>
</dbReference>
<evidence type="ECO:0000313" key="8">
    <source>
        <dbReference type="EMBL" id="CBG39682.1"/>
    </source>
</evidence>
<keyword evidence="8" id="KW-0378">Hydrolase</keyword>
<evidence type="ECO:0000256" key="1">
    <source>
        <dbReference type="ARBA" id="ARBA00022490"/>
    </source>
</evidence>
<comment type="function">
    <text evidence="6">The RuvA-RuvB-RuvC complex processes Holliday junction (HJ) DNA during genetic recombination and DNA repair, while the RuvA-RuvB complex plays an important role in the rescue of blocked DNA replication forks via replication fork reversal (RFR). RuvA specifically binds to HJ cruciform DNA, conferring on it an open structure. The RuvB hexamer acts as an ATP-dependent pump, pulling dsDNA into and through the RuvAB complex. HJ branch migration allows RuvC to scan DNA until it finds its consensus sequence, where it cleaves and resolves the cruciform DNA.</text>
</comment>
<evidence type="ECO:0000256" key="6">
    <source>
        <dbReference type="HAMAP-Rule" id="MF_00031"/>
    </source>
</evidence>
<accession>D3UGR1</accession>
<dbReference type="Pfam" id="PF14520">
    <property type="entry name" value="HHH_5"/>
    <property type="match status" value="1"/>
</dbReference>
<feature type="domain" description="Helix-hairpin-helix DNA-binding motif class 1" evidence="7">
    <location>
        <begin position="107"/>
        <end position="126"/>
    </location>
</feature>
<dbReference type="HOGENOM" id="CLU_087936_3_1_7"/>
<evidence type="ECO:0000313" key="9">
    <source>
        <dbReference type="Proteomes" id="UP000001522"/>
    </source>
</evidence>
<keyword evidence="2 6" id="KW-0227">DNA damage</keyword>
<name>D3UGR1_HELM1</name>
<dbReference type="Pfam" id="PF01330">
    <property type="entry name" value="RuvA_N"/>
    <property type="match status" value="1"/>
</dbReference>
<dbReference type="GO" id="GO:0005524">
    <property type="term" value="F:ATP binding"/>
    <property type="evidence" value="ECO:0007669"/>
    <property type="project" value="InterPro"/>
</dbReference>
<sequence>MIFALKGKVFALEPAKLLLDVHDVIYEIHISFGSAEELQGKEEALVYISQIIREDAHLLFGFVTPMEKQIFDTLIKINGVGPKVALAILSTFSAQEFMAVIERKDIAALQKVPGVGTKSAGKIMVELSGAYVELLPKKDHTEHFQQAEMALENLGYKRAAIQKALKSIKASNVQDIIKEALKLL</sequence>
<keyword evidence="1 6" id="KW-0963">Cytoplasm</keyword>
<dbReference type="HAMAP" id="MF_00031">
    <property type="entry name" value="DNA_HJ_migration_RuvA"/>
    <property type="match status" value="1"/>
</dbReference>
<dbReference type="NCBIfam" id="TIGR00084">
    <property type="entry name" value="ruvA"/>
    <property type="match status" value="1"/>
</dbReference>
<dbReference type="GO" id="GO:0009379">
    <property type="term" value="C:Holliday junction helicase complex"/>
    <property type="evidence" value="ECO:0007669"/>
    <property type="project" value="InterPro"/>
</dbReference>
<comment type="caution">
    <text evidence="6">Lacks conserved residue(s) required for the propagation of feature annotation.</text>
</comment>
<dbReference type="InterPro" id="IPR011114">
    <property type="entry name" value="RuvA_C"/>
</dbReference>
<comment type="subcellular location">
    <subcellularLocation>
        <location evidence="6">Cytoplasm</location>
    </subcellularLocation>
</comment>
<dbReference type="SMART" id="SM00278">
    <property type="entry name" value="HhH1"/>
    <property type="match status" value="2"/>
</dbReference>
<keyword evidence="8" id="KW-0547">Nucleotide-binding</keyword>
<dbReference type="STRING" id="679897.HMU04200"/>
<reference evidence="8 9" key="1">
    <citation type="journal article" date="2010" name="BMC Genomics">
        <title>Comparative genomics and proteomics of Helicobacter mustelae, an ulcerogenic and carcinogenic gastric pathogen.</title>
        <authorList>
            <person name="O'Toole P.W."/>
            <person name="Snelling W.J."/>
            <person name="Canchaya C."/>
            <person name="Forde B.M."/>
            <person name="Hardie K.R."/>
            <person name="Josenhans C."/>
            <person name="Graham R.L.J."/>
            <person name="McMullan G."/>
            <person name="Parkhill J."/>
            <person name="Belda E."/>
            <person name="Bentley S.D."/>
        </authorList>
    </citation>
    <scope>NUCLEOTIDE SEQUENCE [LARGE SCALE GENOMIC DNA]</scope>
    <source>
        <strain evidence="9">ATCC 43772 / LMG 18044 / NCTC 12198 / 12198</strain>
    </source>
</reference>
<feature type="domain" description="Helix-hairpin-helix DNA-binding motif class 1" evidence="7">
    <location>
        <begin position="72"/>
        <end position="91"/>
    </location>
</feature>
<dbReference type="RefSeq" id="WP_013022773.1">
    <property type="nucleotide sequence ID" value="NC_013949.1"/>
</dbReference>
<evidence type="ECO:0000256" key="2">
    <source>
        <dbReference type="ARBA" id="ARBA00022763"/>
    </source>
</evidence>
<dbReference type="InterPro" id="IPR003583">
    <property type="entry name" value="Hlx-hairpin-Hlx_DNA-bd_motif"/>
</dbReference>
<dbReference type="SUPFAM" id="SSF46929">
    <property type="entry name" value="DNA helicase RuvA subunit, C-terminal domain"/>
    <property type="match status" value="1"/>
</dbReference>
<dbReference type="InterPro" id="IPR036267">
    <property type="entry name" value="RuvA_C_sf"/>
</dbReference>
<evidence type="ECO:0000256" key="3">
    <source>
        <dbReference type="ARBA" id="ARBA00023125"/>
    </source>
</evidence>
<dbReference type="CDD" id="cd14332">
    <property type="entry name" value="UBA_RuvA_C"/>
    <property type="match status" value="1"/>
</dbReference>
<keyword evidence="8" id="KW-0067">ATP-binding</keyword>
<keyword evidence="4 6" id="KW-0233">DNA recombination</keyword>
<comment type="subunit">
    <text evidence="6">Homotetramer. Forms an RuvA(8)-RuvB(12)-Holliday junction (HJ) complex. HJ DNA is sandwiched between 2 RuvA tetramers; dsDNA enters through RuvA and exits via RuvB. An RuvB hexamer assembles on each DNA strand where it exits the tetramer. Each RuvB hexamer is contacted by two RuvA subunits (via domain III) on 2 adjacent RuvB subunits; this complex drives branch migration. In the full resolvosome a probable DNA-RuvA(4)-RuvB(12)-RuvC(2) complex forms which resolves the HJ.</text>
</comment>
<dbReference type="SUPFAM" id="SSF47781">
    <property type="entry name" value="RuvA domain 2-like"/>
    <property type="match status" value="1"/>
</dbReference>
<dbReference type="InterPro" id="IPR013849">
    <property type="entry name" value="DNA_helicase_Holl-junc_RuvA_I"/>
</dbReference>
<dbReference type="Gene3D" id="1.10.150.20">
    <property type="entry name" value="5' to 3' exonuclease, C-terminal subdomain"/>
    <property type="match status" value="1"/>
</dbReference>
<keyword evidence="5 6" id="KW-0234">DNA repair</keyword>
<dbReference type="eggNOG" id="COG0632">
    <property type="taxonomic scope" value="Bacteria"/>
</dbReference>
<dbReference type="KEGG" id="hms:HMU04200"/>
<dbReference type="Proteomes" id="UP000001522">
    <property type="component" value="Chromosome"/>
</dbReference>
<dbReference type="InterPro" id="IPR010994">
    <property type="entry name" value="RuvA_2-like"/>
</dbReference>
<dbReference type="GO" id="GO:0006281">
    <property type="term" value="P:DNA repair"/>
    <property type="evidence" value="ECO:0007669"/>
    <property type="project" value="UniProtKB-UniRule"/>
</dbReference>
<keyword evidence="8" id="KW-0347">Helicase</keyword>
<dbReference type="SUPFAM" id="SSF50249">
    <property type="entry name" value="Nucleic acid-binding proteins"/>
    <property type="match status" value="1"/>
</dbReference>
<dbReference type="InterPro" id="IPR012340">
    <property type="entry name" value="NA-bd_OB-fold"/>
</dbReference>
<dbReference type="GO" id="GO:0048476">
    <property type="term" value="C:Holliday junction resolvase complex"/>
    <property type="evidence" value="ECO:0007669"/>
    <property type="project" value="UniProtKB-UniRule"/>
</dbReference>
<evidence type="ECO:0000256" key="5">
    <source>
        <dbReference type="ARBA" id="ARBA00023204"/>
    </source>
</evidence>
<comment type="domain">
    <text evidence="6">Has three domains with a flexible linker between the domains II and III and assumes an 'L' shape. Domain III is highly mobile and contacts RuvB.</text>
</comment>
<evidence type="ECO:0000256" key="4">
    <source>
        <dbReference type="ARBA" id="ARBA00023172"/>
    </source>
</evidence>
<keyword evidence="3 6" id="KW-0238">DNA-binding</keyword>
<keyword evidence="9" id="KW-1185">Reference proteome</keyword>